<dbReference type="SMART" id="SM00228">
    <property type="entry name" value="PDZ"/>
    <property type="match status" value="1"/>
</dbReference>
<feature type="region of interest" description="Disordered" evidence="1">
    <location>
        <begin position="173"/>
        <end position="203"/>
    </location>
</feature>
<dbReference type="PROSITE" id="PS51126">
    <property type="entry name" value="DILUTE"/>
    <property type="match status" value="1"/>
</dbReference>
<dbReference type="Proteomes" id="UP001165289">
    <property type="component" value="Unassembled WGS sequence"/>
</dbReference>
<dbReference type="PROSITE" id="PS50106">
    <property type="entry name" value="PDZ"/>
    <property type="match status" value="1"/>
</dbReference>
<dbReference type="InterPro" id="IPR002710">
    <property type="entry name" value="Dilute_dom"/>
</dbReference>
<feature type="region of interest" description="Disordered" evidence="1">
    <location>
        <begin position="1340"/>
        <end position="1366"/>
    </location>
</feature>
<evidence type="ECO:0000259" key="3">
    <source>
        <dbReference type="PROSITE" id="PS51126"/>
    </source>
</evidence>
<dbReference type="Gene3D" id="3.10.20.90">
    <property type="entry name" value="Phosphatidylinositol 3-kinase Catalytic Subunit, Chain A, domain 1"/>
    <property type="match status" value="2"/>
</dbReference>
<feature type="compositionally biased region" description="Low complexity" evidence="1">
    <location>
        <begin position="173"/>
        <end position="189"/>
    </location>
</feature>
<dbReference type="SUPFAM" id="SSF49879">
    <property type="entry name" value="SMAD/FHA domain"/>
    <property type="match status" value="1"/>
</dbReference>
<dbReference type="Pfam" id="PF00595">
    <property type="entry name" value="PDZ"/>
    <property type="match status" value="1"/>
</dbReference>
<accession>A0AAV7KBJ1</accession>
<dbReference type="PANTHER" id="PTHR16027:SF9">
    <property type="entry name" value="RAS-ASSOCIATING AND DILUTE DOMAIN-CONTAINING PROTEIN"/>
    <property type="match status" value="1"/>
</dbReference>
<dbReference type="InterPro" id="IPR036034">
    <property type="entry name" value="PDZ_sf"/>
</dbReference>
<feature type="region of interest" description="Disordered" evidence="1">
    <location>
        <begin position="1119"/>
        <end position="1149"/>
    </location>
</feature>
<comment type="caution">
    <text evidence="4">The sequence shown here is derived from an EMBL/GenBank/DDBJ whole genome shotgun (WGS) entry which is preliminary data.</text>
</comment>
<dbReference type="EMBL" id="JAKMXF010000088">
    <property type="protein sequence ID" value="KAI6658514.1"/>
    <property type="molecule type" value="Genomic_DNA"/>
</dbReference>
<dbReference type="SUPFAM" id="SSF50156">
    <property type="entry name" value="PDZ domain-like"/>
    <property type="match status" value="1"/>
</dbReference>
<reference evidence="4 5" key="1">
    <citation type="journal article" date="2023" name="BMC Biol.">
        <title>The compact genome of the sponge Oopsacas minuta (Hexactinellida) is lacking key metazoan core genes.</title>
        <authorList>
            <person name="Santini S."/>
            <person name="Schenkelaars Q."/>
            <person name="Jourda C."/>
            <person name="Duchesne M."/>
            <person name="Belahbib H."/>
            <person name="Rocher C."/>
            <person name="Selva M."/>
            <person name="Riesgo A."/>
            <person name="Vervoort M."/>
            <person name="Leys S.P."/>
            <person name="Kodjabachian L."/>
            <person name="Le Bivic A."/>
            <person name="Borchiellini C."/>
            <person name="Claverie J.M."/>
            <person name="Renard E."/>
        </authorList>
    </citation>
    <scope>NUCLEOTIDE SEQUENCE [LARGE SCALE GENOMIC DNA]</scope>
    <source>
        <strain evidence="4">SPO-2</strain>
    </source>
</reference>
<feature type="region of interest" description="Disordered" evidence="1">
    <location>
        <begin position="1260"/>
        <end position="1317"/>
    </location>
</feature>
<dbReference type="InterPro" id="IPR052072">
    <property type="entry name" value="Vascular_dev_regulator"/>
</dbReference>
<organism evidence="4 5">
    <name type="scientific">Oopsacas minuta</name>
    <dbReference type="NCBI Taxonomy" id="111878"/>
    <lineage>
        <taxon>Eukaryota</taxon>
        <taxon>Metazoa</taxon>
        <taxon>Porifera</taxon>
        <taxon>Hexactinellida</taxon>
        <taxon>Hexasterophora</taxon>
        <taxon>Lyssacinosida</taxon>
        <taxon>Leucopsacidae</taxon>
        <taxon>Oopsacas</taxon>
    </lineage>
</organism>
<protein>
    <submittedName>
        <fullName evidence="4">Ras-associating and dilute domain-containing protein-like isoform X1</fullName>
    </submittedName>
</protein>
<evidence type="ECO:0000313" key="4">
    <source>
        <dbReference type="EMBL" id="KAI6658514.1"/>
    </source>
</evidence>
<dbReference type="Pfam" id="PF01843">
    <property type="entry name" value="DIL"/>
    <property type="match status" value="1"/>
</dbReference>
<proteinExistence type="predicted"/>
<dbReference type="GO" id="GO:0051020">
    <property type="term" value="F:GTPase binding"/>
    <property type="evidence" value="ECO:0007669"/>
    <property type="project" value="TreeGrafter"/>
</dbReference>
<evidence type="ECO:0000313" key="5">
    <source>
        <dbReference type="Proteomes" id="UP001165289"/>
    </source>
</evidence>
<feature type="domain" description="PDZ" evidence="2">
    <location>
        <begin position="1375"/>
        <end position="1461"/>
    </location>
</feature>
<feature type="compositionally biased region" description="Polar residues" evidence="1">
    <location>
        <begin position="1260"/>
        <end position="1269"/>
    </location>
</feature>
<dbReference type="InterPro" id="IPR001478">
    <property type="entry name" value="PDZ"/>
</dbReference>
<evidence type="ECO:0000259" key="2">
    <source>
        <dbReference type="PROSITE" id="PS50106"/>
    </source>
</evidence>
<keyword evidence="5" id="KW-1185">Reference proteome</keyword>
<dbReference type="InterPro" id="IPR008984">
    <property type="entry name" value="SMAD_FHA_dom_sf"/>
</dbReference>
<evidence type="ECO:0000256" key="1">
    <source>
        <dbReference type="SAM" id="MobiDB-lite"/>
    </source>
</evidence>
<feature type="compositionally biased region" description="Polar residues" evidence="1">
    <location>
        <begin position="1127"/>
        <end position="1139"/>
    </location>
</feature>
<dbReference type="SMART" id="SM01132">
    <property type="entry name" value="DIL"/>
    <property type="match status" value="1"/>
</dbReference>
<name>A0AAV7KBJ1_9METZ</name>
<sequence length="1466" mass="164726">MEWSFESEPIVRRHSLQETIIPLTEHSSTPSLKSQYSDLEGECKIVRFFLDTLSGELMKTIEIEGSPTSAEMIFLLLEKYSPVLSTDISVCDDFQLIQLGQDGDKILYPGDQPFSNSNNYPFGSTENFNFLLKDKRKFDQKSNPSTLDSMLKFGNFLSGAYKSTPTSSSNFSLVSNMSSDSSSNTGGSTPMLDTSKALLTPNYPRKSSLPSIVNDELKTNSLNRNKSYSKSKSAQIRKNSFGAFIRFKGKKKEIDDDFDVPNPIRKFSTMPPAPIEEYEHPSLFIPIHICINKSAQKKDVVTNLPLTHDLTVDRALSKLLSMEGVNKNDHRLYGLYQVPTSKSDTLSRPERPRSLAWADDQAKRLDGRERLIALHTLSKSSPAIERRFELKKNSSVEPTANQGKTFNLTYRAVNFGEDFYNDVNNESPVENECILDPPNVLSTDSTVSPTQSTDTITTEIEKPDISEYASETSLASKEIREEELNNMLDLHRTPNTHPYLLNLRSYPILTTLLIHLNDSVVYIGSDYQEGRLTDSSTFVSLKGSDIKPTHCRISFSPPPPNIPQLIMHIEPIADAIVLVNNKPVAISTKVNPGDLIQLGDNFLFMYRNPAFEHHYPSYRLNWTAHINDTVPQSDVTQLHSTPKLIMGESIIEKFCIDSISETDIQNMRSVSMYSDDGFYSVGTLSPNEKKTMLFSLPNFDYLIDAVTRKFEIYSEKGKLIPACMLAQGFDYSQKKEHSLAVNFFHSASSALTNAIKTSVSKLSHIQADYIFPSQALNVYESISKEFESALLWLNNGLEFVTYPNVYFSNQPSEEEGMCEEMKQDVSSLQKVIDNGVNETMDFFLKLLRAPLAGLIDENHVQLSLSPSSTCTETSGYMSSSASNISRSSPTHKQHSTHNPNIDIVNDLLQVFYKTLHDTYTSTELIPEIFTNLFARIKKYLSSFIFEYGEELGLYSHTRGVQMKNCVAEIEQWAIRTGLMQEYDTPASSLDSILRLLSTGCDELVKMEWNRLRKNYPLLSPPQLHHILLHYNLPGIPGLSGLPGSTSYDLMPPISLVITPEHWRPSITEADSAFNNSQIKERGYLPPPFIFPSQPYILMPDKVSSDIPFEQYVDKLYASLKDKPPTSPESYDSSSNTVSPMQDLDNDSSQDEFVTERRFSSFDNIIGCSDFESSLSNMMCRRNSVDFLLSSGDNDFLTDFENERFCFTPEHTLNGIFSSTLLDRPKSLDCLHRHTKSDTINYDNVFGISDIPVSRYEVGFTQSPSTPHKSSSLEHHQLKISHSPPVNVKNKESDLLDLLGSPDVSSESEGGDVTPKTKRKPFVTTLSFEIKPFLTPPLLSHTVNLTDEDSSKSDDETPINSRYPHIGSTPVSRIREINIIKDIDKPIGLELVRGDKTEENIPGIYIKSIARDSSASGNSQLTIGSKILSINHTPLNPTDLNNAKELISSSEENILFRVLPCDRHFIN</sequence>
<feature type="domain" description="Dilute" evidence="3">
    <location>
        <begin position="749"/>
        <end position="1059"/>
    </location>
</feature>
<gene>
    <name evidence="4" type="ORF">LOD99_15314</name>
</gene>
<dbReference type="Gene3D" id="2.60.200.20">
    <property type="match status" value="1"/>
</dbReference>
<dbReference type="Gene3D" id="2.30.42.10">
    <property type="match status" value="1"/>
</dbReference>
<dbReference type="PANTHER" id="PTHR16027">
    <property type="entry name" value="DILUTE DOMAIN-CONTAINING PROTEIN YPR089W"/>
    <property type="match status" value="1"/>
</dbReference>